<dbReference type="SUPFAM" id="SSF52172">
    <property type="entry name" value="CheY-like"/>
    <property type="match status" value="1"/>
</dbReference>
<keyword evidence="1" id="KW-0597">Phosphoprotein</keyword>
<evidence type="ECO:0000313" key="4">
    <source>
        <dbReference type="Proteomes" id="UP000183496"/>
    </source>
</evidence>
<name>A0AAJ5BFD2_MYRPR</name>
<evidence type="ECO:0000313" key="3">
    <source>
        <dbReference type="EMBL" id="SER56557.1"/>
    </source>
</evidence>
<gene>
    <name evidence="3" type="ORF">SAMN04488089_11932</name>
</gene>
<dbReference type="InterPro" id="IPR051015">
    <property type="entry name" value="EvgA-like"/>
</dbReference>
<sequence>MTILLADDHFMTLEGYISILNDESNTYIKAQNCEELYSQILCLDQLDVAIIDYDMPIYKERNISSGLDCTSMIKERFPYCNIILITAHEEAFILYGIYRNKTIDALIVKSDFSAKTLQDLILNNKGSEPFYSPIAKESIKKVIAKNTLLDPKNREILMYLSHGYKITQLESFVFLSVSAIQKRISKMLHEFNVTDYQELIQIIKQNQLL</sequence>
<dbReference type="RefSeq" id="WP_041892512.1">
    <property type="nucleotide sequence ID" value="NZ_CP010817.1"/>
</dbReference>
<proteinExistence type="predicted"/>
<dbReference type="PROSITE" id="PS50110">
    <property type="entry name" value="RESPONSE_REGULATORY"/>
    <property type="match status" value="1"/>
</dbReference>
<dbReference type="PANTHER" id="PTHR45566:SF1">
    <property type="entry name" value="HTH-TYPE TRANSCRIPTIONAL REGULATOR YHJB-RELATED"/>
    <property type="match status" value="1"/>
</dbReference>
<organism evidence="3 4">
    <name type="scientific">Myroides profundi</name>
    <dbReference type="NCBI Taxonomy" id="480520"/>
    <lineage>
        <taxon>Bacteria</taxon>
        <taxon>Pseudomonadati</taxon>
        <taxon>Bacteroidota</taxon>
        <taxon>Flavobacteriia</taxon>
        <taxon>Flavobacteriales</taxon>
        <taxon>Flavobacteriaceae</taxon>
        <taxon>Myroides</taxon>
    </lineage>
</organism>
<dbReference type="GO" id="GO:0003677">
    <property type="term" value="F:DNA binding"/>
    <property type="evidence" value="ECO:0007669"/>
    <property type="project" value="UniProtKB-KW"/>
</dbReference>
<comment type="caution">
    <text evidence="3">The sequence shown here is derived from an EMBL/GenBank/DDBJ whole genome shotgun (WGS) entry which is preliminary data.</text>
</comment>
<evidence type="ECO:0000259" key="2">
    <source>
        <dbReference type="PROSITE" id="PS50110"/>
    </source>
</evidence>
<dbReference type="AlphaFoldDB" id="A0AAJ5BFD2"/>
<dbReference type="Pfam" id="PF00072">
    <property type="entry name" value="Response_reg"/>
    <property type="match status" value="1"/>
</dbReference>
<keyword evidence="4" id="KW-1185">Reference proteome</keyword>
<dbReference type="Gene3D" id="3.40.50.2300">
    <property type="match status" value="1"/>
</dbReference>
<dbReference type="InterPro" id="IPR011006">
    <property type="entry name" value="CheY-like_superfamily"/>
</dbReference>
<accession>A0AAJ5BFD2</accession>
<dbReference type="PANTHER" id="PTHR45566">
    <property type="entry name" value="HTH-TYPE TRANSCRIPTIONAL REGULATOR YHJB-RELATED"/>
    <property type="match status" value="1"/>
</dbReference>
<dbReference type="KEGG" id="mpw:MPR_2202"/>
<evidence type="ECO:0000256" key="1">
    <source>
        <dbReference type="PROSITE-ProRule" id="PRU00169"/>
    </source>
</evidence>
<feature type="modified residue" description="4-aspartylphosphate" evidence="1">
    <location>
        <position position="52"/>
    </location>
</feature>
<dbReference type="Proteomes" id="UP000183496">
    <property type="component" value="Unassembled WGS sequence"/>
</dbReference>
<keyword evidence="3" id="KW-0238">DNA-binding</keyword>
<dbReference type="SMART" id="SM00448">
    <property type="entry name" value="REC"/>
    <property type="match status" value="1"/>
</dbReference>
<reference evidence="3 4" key="1">
    <citation type="submission" date="2016-10" db="EMBL/GenBank/DDBJ databases">
        <authorList>
            <person name="Varghese N."/>
            <person name="Submissions S."/>
        </authorList>
    </citation>
    <scope>NUCLEOTIDE SEQUENCE [LARGE SCALE GENOMIC DNA]</scope>
    <source>
        <strain evidence="4">DSM 19823 / KCTC 23066 / CCTCC M 208030 / D25</strain>
    </source>
</reference>
<feature type="domain" description="Response regulatory" evidence="2">
    <location>
        <begin position="2"/>
        <end position="124"/>
    </location>
</feature>
<dbReference type="InterPro" id="IPR001789">
    <property type="entry name" value="Sig_transdc_resp-reg_receiver"/>
</dbReference>
<dbReference type="GO" id="GO:0000160">
    <property type="term" value="P:phosphorelay signal transduction system"/>
    <property type="evidence" value="ECO:0007669"/>
    <property type="project" value="InterPro"/>
</dbReference>
<dbReference type="EMBL" id="FOFY01000019">
    <property type="protein sequence ID" value="SER56557.1"/>
    <property type="molecule type" value="Genomic_DNA"/>
</dbReference>
<protein>
    <submittedName>
        <fullName evidence="3">DNA-binding response regulator, NarL/FixJ family, contains REC and HTH domains</fullName>
    </submittedName>
</protein>